<dbReference type="Proteomes" id="UP000823926">
    <property type="component" value="Unassembled WGS sequence"/>
</dbReference>
<organism evidence="6 7">
    <name type="scientific">Candidatus Rikenella faecigallinarum</name>
    <dbReference type="NCBI Taxonomy" id="2838745"/>
    <lineage>
        <taxon>Bacteria</taxon>
        <taxon>Pseudomonadati</taxon>
        <taxon>Bacteroidota</taxon>
        <taxon>Bacteroidia</taxon>
        <taxon>Bacteroidales</taxon>
        <taxon>Rikenellaceae</taxon>
        <taxon>Rikenella</taxon>
    </lineage>
</organism>
<sequence length="231" mass="26819">MKHLLFTERMKMADLIHANYRLLFVLPRFGIRLGLGDRSIGEVCRQHNVSTTLFLLVCNIYTYDDFLPEVGELYSFSAEELTQYLHCSHEDYIQHQIPEIQQQVKALMENCEAKNATILQEFFDGYCREVTNHFQYEESVVFPYVHNLSVGESANRGYSIGQFEENHSNIEEKLSDLKNILIKYLPDSKAGGVRQKLLLDLFLLEDDLNKHSLIEDRILVPLVEQLEGGMR</sequence>
<evidence type="ECO:0000313" key="7">
    <source>
        <dbReference type="Proteomes" id="UP000823926"/>
    </source>
</evidence>
<comment type="subcellular location">
    <subcellularLocation>
        <location evidence="1">Cytoplasm</location>
    </subcellularLocation>
</comment>
<comment type="caution">
    <text evidence="6">The sequence shown here is derived from an EMBL/GenBank/DDBJ whole genome shotgun (WGS) entry which is preliminary data.</text>
</comment>
<evidence type="ECO:0000256" key="3">
    <source>
        <dbReference type="ARBA" id="ARBA00022723"/>
    </source>
</evidence>
<accession>A0A9D1QAM7</accession>
<dbReference type="InterPro" id="IPR019903">
    <property type="entry name" value="RIC_family"/>
</dbReference>
<dbReference type="PANTHER" id="PTHR36438:SF1">
    <property type="entry name" value="IRON-SULFUR CLUSTER REPAIR PROTEIN YTFE"/>
    <property type="match status" value="1"/>
</dbReference>
<keyword evidence="2" id="KW-0963">Cytoplasm</keyword>
<keyword evidence="4" id="KW-0408">Iron</keyword>
<dbReference type="InterPro" id="IPR012312">
    <property type="entry name" value="Hemerythrin-like"/>
</dbReference>
<proteinExistence type="predicted"/>
<dbReference type="GO" id="GO:0005737">
    <property type="term" value="C:cytoplasm"/>
    <property type="evidence" value="ECO:0007669"/>
    <property type="project" value="UniProtKB-SubCell"/>
</dbReference>
<dbReference type="GO" id="GO:0046872">
    <property type="term" value="F:metal ion binding"/>
    <property type="evidence" value="ECO:0007669"/>
    <property type="project" value="UniProtKB-KW"/>
</dbReference>
<protein>
    <submittedName>
        <fullName evidence="6">Hemerythrin domain-containing protein</fullName>
    </submittedName>
</protein>
<evidence type="ECO:0000313" key="6">
    <source>
        <dbReference type="EMBL" id="HIW09865.1"/>
    </source>
</evidence>
<evidence type="ECO:0000256" key="4">
    <source>
        <dbReference type="ARBA" id="ARBA00023004"/>
    </source>
</evidence>
<evidence type="ECO:0000256" key="1">
    <source>
        <dbReference type="ARBA" id="ARBA00004496"/>
    </source>
</evidence>
<dbReference type="EMBL" id="DXHL01000001">
    <property type="protein sequence ID" value="HIW09865.1"/>
    <property type="molecule type" value="Genomic_DNA"/>
</dbReference>
<reference evidence="6" key="1">
    <citation type="journal article" date="2021" name="PeerJ">
        <title>Extensive microbial diversity within the chicken gut microbiome revealed by metagenomics and culture.</title>
        <authorList>
            <person name="Gilroy R."/>
            <person name="Ravi A."/>
            <person name="Getino M."/>
            <person name="Pursley I."/>
            <person name="Horton D.L."/>
            <person name="Alikhan N.F."/>
            <person name="Baker D."/>
            <person name="Gharbi K."/>
            <person name="Hall N."/>
            <person name="Watson M."/>
            <person name="Adriaenssens E.M."/>
            <person name="Foster-Nyarko E."/>
            <person name="Jarju S."/>
            <person name="Secka A."/>
            <person name="Antonio M."/>
            <person name="Oren A."/>
            <person name="Chaudhuri R.R."/>
            <person name="La Ragione R."/>
            <person name="Hildebrand F."/>
            <person name="Pallen M.J."/>
        </authorList>
    </citation>
    <scope>NUCLEOTIDE SEQUENCE</scope>
    <source>
        <strain evidence="6">ChiBcec15-1070</strain>
    </source>
</reference>
<keyword evidence="3" id="KW-0479">Metal-binding</keyword>
<feature type="domain" description="Hemerythrin-like" evidence="5">
    <location>
        <begin position="96"/>
        <end position="223"/>
    </location>
</feature>
<dbReference type="AlphaFoldDB" id="A0A9D1QAM7"/>
<dbReference type="PANTHER" id="PTHR36438">
    <property type="entry name" value="IRON-SULFUR CLUSTER REPAIR PROTEIN YTFE"/>
    <property type="match status" value="1"/>
</dbReference>
<evidence type="ECO:0000256" key="2">
    <source>
        <dbReference type="ARBA" id="ARBA00022490"/>
    </source>
</evidence>
<dbReference type="Pfam" id="PF01814">
    <property type="entry name" value="Hemerythrin"/>
    <property type="match status" value="1"/>
</dbReference>
<reference evidence="6" key="2">
    <citation type="submission" date="2021-04" db="EMBL/GenBank/DDBJ databases">
        <authorList>
            <person name="Gilroy R."/>
        </authorList>
    </citation>
    <scope>NUCLEOTIDE SEQUENCE</scope>
    <source>
        <strain evidence="6">ChiBcec15-1070</strain>
    </source>
</reference>
<evidence type="ECO:0000259" key="5">
    <source>
        <dbReference type="Pfam" id="PF01814"/>
    </source>
</evidence>
<gene>
    <name evidence="6" type="ORF">H9888_00025</name>
</gene>
<name>A0A9D1QAM7_9BACT</name>
<dbReference type="Gene3D" id="1.20.120.520">
    <property type="entry name" value="nmb1532 protein domain like"/>
    <property type="match status" value="1"/>
</dbReference>